<keyword evidence="1" id="KW-1185">Reference proteome</keyword>
<proteinExistence type="predicted"/>
<sequence>MVHPNRKGLNNDFRAIRSELNRCGGEEGTSFPENKSWNRIVRNTETADEKVVEEISCCQRNHNKCSI</sequence>
<dbReference type="Proteomes" id="UP000050640">
    <property type="component" value="Unplaced"/>
</dbReference>
<protein>
    <submittedName>
        <fullName evidence="2">Tnp_DDE_dom domain-containing protein</fullName>
    </submittedName>
</protein>
<organism evidence="1 2">
    <name type="scientific">Elaeophora elaphi</name>
    <dbReference type="NCBI Taxonomy" id="1147741"/>
    <lineage>
        <taxon>Eukaryota</taxon>
        <taxon>Metazoa</taxon>
        <taxon>Ecdysozoa</taxon>
        <taxon>Nematoda</taxon>
        <taxon>Chromadorea</taxon>
        <taxon>Rhabditida</taxon>
        <taxon>Spirurina</taxon>
        <taxon>Spiruromorpha</taxon>
        <taxon>Filarioidea</taxon>
        <taxon>Onchocercidae</taxon>
        <taxon>Elaeophora</taxon>
    </lineage>
</organism>
<reference evidence="2" key="1">
    <citation type="submission" date="2017-02" db="UniProtKB">
        <authorList>
            <consortium name="WormBaseParasite"/>
        </authorList>
    </citation>
    <scope>IDENTIFICATION</scope>
</reference>
<evidence type="ECO:0000313" key="1">
    <source>
        <dbReference type="Proteomes" id="UP000050640"/>
    </source>
</evidence>
<evidence type="ECO:0000313" key="2">
    <source>
        <dbReference type="WBParaSite" id="EEL_0000517801-mRNA-1"/>
    </source>
</evidence>
<accession>A0A0R3RTA2</accession>
<name>A0A0R3RTA2_9BILA</name>
<dbReference type="WBParaSite" id="EEL_0000517801-mRNA-1">
    <property type="protein sequence ID" value="EEL_0000517801-mRNA-1"/>
    <property type="gene ID" value="EEL_0000517801"/>
</dbReference>
<dbReference type="AlphaFoldDB" id="A0A0R3RTA2"/>